<keyword evidence="2" id="KW-0812">Transmembrane</keyword>
<name>A0AAD7F8K0_9AGAR</name>
<dbReference type="AlphaFoldDB" id="A0AAD7F8K0"/>
<dbReference type="Proteomes" id="UP001221142">
    <property type="component" value="Unassembled WGS sequence"/>
</dbReference>
<keyword evidence="4" id="KW-1185">Reference proteome</keyword>
<evidence type="ECO:0000313" key="3">
    <source>
        <dbReference type="EMBL" id="KAJ7603126.1"/>
    </source>
</evidence>
<feature type="compositionally biased region" description="Basic and acidic residues" evidence="1">
    <location>
        <begin position="265"/>
        <end position="277"/>
    </location>
</feature>
<sequence length="331" mass="37470">MDNRLRGTLSTSAGFLFASFFFVLSVFSTLFHLLLPFHPTGANVSSQIQTRRPVIRRASTAGRRRSMMTTNSHMDSISSYASPSSSQESCSTTHSEHPSTTQPDMARQGTHGRIASECTERPDFRRTIHLRHHCRRSESTPPSPKPWTYSMCTQPAESEPLIATDGADLPRARSSESLPHSAPVKKRLSFLRRKKVHIADLTPDSPDAPVVLERRKSHLSFLHRRRSLNISTDSVKSRRSMTHEPNQHSLSSISPLSLDPDEDEEHHHDHEHHRDGRLSMSGRRSQTLRTQPYDAPYFFPVPGTVEAEHYTSPKRRPERRTSMFVPGDAPD</sequence>
<protein>
    <submittedName>
        <fullName evidence="3">Uncharacterized protein</fullName>
    </submittedName>
</protein>
<accession>A0AAD7F8K0</accession>
<reference evidence="3" key="1">
    <citation type="submission" date="2023-03" db="EMBL/GenBank/DDBJ databases">
        <title>Massive genome expansion in bonnet fungi (Mycena s.s.) driven by repeated elements and novel gene families across ecological guilds.</title>
        <authorList>
            <consortium name="Lawrence Berkeley National Laboratory"/>
            <person name="Harder C.B."/>
            <person name="Miyauchi S."/>
            <person name="Viragh M."/>
            <person name="Kuo A."/>
            <person name="Thoen E."/>
            <person name="Andreopoulos B."/>
            <person name="Lu D."/>
            <person name="Skrede I."/>
            <person name="Drula E."/>
            <person name="Henrissat B."/>
            <person name="Morin E."/>
            <person name="Kohler A."/>
            <person name="Barry K."/>
            <person name="LaButti K."/>
            <person name="Morin E."/>
            <person name="Salamov A."/>
            <person name="Lipzen A."/>
            <person name="Mereny Z."/>
            <person name="Hegedus B."/>
            <person name="Baldrian P."/>
            <person name="Stursova M."/>
            <person name="Weitz H."/>
            <person name="Taylor A."/>
            <person name="Grigoriev I.V."/>
            <person name="Nagy L.G."/>
            <person name="Martin F."/>
            <person name="Kauserud H."/>
        </authorList>
    </citation>
    <scope>NUCLEOTIDE SEQUENCE</scope>
    <source>
        <strain evidence="3">9284</strain>
    </source>
</reference>
<feature type="compositionally biased region" description="Low complexity" evidence="1">
    <location>
        <begin position="249"/>
        <end position="258"/>
    </location>
</feature>
<dbReference type="EMBL" id="JARKIF010000174">
    <property type="protein sequence ID" value="KAJ7603126.1"/>
    <property type="molecule type" value="Genomic_DNA"/>
</dbReference>
<organism evidence="3 4">
    <name type="scientific">Roridomyces roridus</name>
    <dbReference type="NCBI Taxonomy" id="1738132"/>
    <lineage>
        <taxon>Eukaryota</taxon>
        <taxon>Fungi</taxon>
        <taxon>Dikarya</taxon>
        <taxon>Basidiomycota</taxon>
        <taxon>Agaricomycotina</taxon>
        <taxon>Agaricomycetes</taxon>
        <taxon>Agaricomycetidae</taxon>
        <taxon>Agaricales</taxon>
        <taxon>Marasmiineae</taxon>
        <taxon>Mycenaceae</taxon>
        <taxon>Roridomyces</taxon>
    </lineage>
</organism>
<evidence type="ECO:0000256" key="1">
    <source>
        <dbReference type="SAM" id="MobiDB-lite"/>
    </source>
</evidence>
<feature type="region of interest" description="Disordered" evidence="1">
    <location>
        <begin position="47"/>
        <end position="152"/>
    </location>
</feature>
<feature type="region of interest" description="Disordered" evidence="1">
    <location>
        <begin position="232"/>
        <end position="283"/>
    </location>
</feature>
<comment type="caution">
    <text evidence="3">The sequence shown here is derived from an EMBL/GenBank/DDBJ whole genome shotgun (WGS) entry which is preliminary data.</text>
</comment>
<feature type="compositionally biased region" description="Low complexity" evidence="1">
    <location>
        <begin position="76"/>
        <end position="93"/>
    </location>
</feature>
<feature type="region of interest" description="Disordered" evidence="1">
    <location>
        <begin position="307"/>
        <end position="331"/>
    </location>
</feature>
<keyword evidence="2" id="KW-0472">Membrane</keyword>
<keyword evidence="2" id="KW-1133">Transmembrane helix</keyword>
<evidence type="ECO:0000256" key="2">
    <source>
        <dbReference type="SAM" id="Phobius"/>
    </source>
</evidence>
<evidence type="ECO:0000313" key="4">
    <source>
        <dbReference type="Proteomes" id="UP001221142"/>
    </source>
</evidence>
<feature type="transmembrane region" description="Helical" evidence="2">
    <location>
        <begin position="12"/>
        <end position="35"/>
    </location>
</feature>
<gene>
    <name evidence="3" type="ORF">FB45DRAFT_963195</name>
</gene>
<proteinExistence type="predicted"/>